<dbReference type="Proteomes" id="UP000250266">
    <property type="component" value="Unassembled WGS sequence"/>
</dbReference>
<dbReference type="GO" id="GO:0035861">
    <property type="term" value="C:site of double-strand break"/>
    <property type="evidence" value="ECO:0007669"/>
    <property type="project" value="TreeGrafter"/>
</dbReference>
<feature type="region of interest" description="Disordered" evidence="1">
    <location>
        <begin position="102"/>
        <end position="194"/>
    </location>
</feature>
<dbReference type="PANTHER" id="PTHR28535:SF1">
    <property type="entry name" value="PROTEIN ZGRF1"/>
    <property type="match status" value="1"/>
</dbReference>
<reference evidence="3 4" key="1">
    <citation type="journal article" date="2016" name="Nat. Commun.">
        <title>Ectomycorrhizal ecology is imprinted in the genome of the dominant symbiotic fungus Cenococcum geophilum.</title>
        <authorList>
            <consortium name="DOE Joint Genome Institute"/>
            <person name="Peter M."/>
            <person name="Kohler A."/>
            <person name="Ohm R.A."/>
            <person name="Kuo A."/>
            <person name="Krutzmann J."/>
            <person name="Morin E."/>
            <person name="Arend M."/>
            <person name="Barry K.W."/>
            <person name="Binder M."/>
            <person name="Choi C."/>
            <person name="Clum A."/>
            <person name="Copeland A."/>
            <person name="Grisel N."/>
            <person name="Haridas S."/>
            <person name="Kipfer T."/>
            <person name="LaButti K."/>
            <person name="Lindquist E."/>
            <person name="Lipzen A."/>
            <person name="Maire R."/>
            <person name="Meier B."/>
            <person name="Mihaltcheva S."/>
            <person name="Molinier V."/>
            <person name="Murat C."/>
            <person name="Poggeler S."/>
            <person name="Quandt C.A."/>
            <person name="Sperisen C."/>
            <person name="Tritt A."/>
            <person name="Tisserant E."/>
            <person name="Crous P.W."/>
            <person name="Henrissat B."/>
            <person name="Nehls U."/>
            <person name="Egli S."/>
            <person name="Spatafora J.W."/>
            <person name="Grigoriev I.V."/>
            <person name="Martin F.M."/>
        </authorList>
    </citation>
    <scope>NUCLEOTIDE SEQUENCE [LARGE SCALE GENOMIC DNA]</scope>
    <source>
        <strain evidence="3 4">CBS 459.81</strain>
    </source>
</reference>
<dbReference type="InterPro" id="IPR052800">
    <property type="entry name" value="DNA_Repair_Helicase_ZGRF1"/>
</dbReference>
<accession>A0A8E2JCJ6</accession>
<protein>
    <recommendedName>
        <fullName evidence="2">5'-3' DNA helicase ZGRF1-like N-terminal domain-containing protein</fullName>
    </recommendedName>
</protein>
<feature type="non-terminal residue" evidence="3">
    <location>
        <position position="194"/>
    </location>
</feature>
<dbReference type="AlphaFoldDB" id="A0A8E2JCJ6"/>
<feature type="domain" description="5'-3' DNA helicase ZGRF1-like N-terminal" evidence="2">
    <location>
        <begin position="17"/>
        <end position="97"/>
    </location>
</feature>
<proteinExistence type="predicted"/>
<organism evidence="3 4">
    <name type="scientific">Lepidopterella palustris CBS 459.81</name>
    <dbReference type="NCBI Taxonomy" id="1314670"/>
    <lineage>
        <taxon>Eukaryota</taxon>
        <taxon>Fungi</taxon>
        <taxon>Dikarya</taxon>
        <taxon>Ascomycota</taxon>
        <taxon>Pezizomycotina</taxon>
        <taxon>Dothideomycetes</taxon>
        <taxon>Pleosporomycetidae</taxon>
        <taxon>Mytilinidiales</taxon>
        <taxon>Argynnaceae</taxon>
        <taxon>Lepidopterella</taxon>
    </lineage>
</organism>
<dbReference type="PANTHER" id="PTHR28535">
    <property type="entry name" value="ZINC FINGER GRF-TYPE CONTAINING 1"/>
    <property type="match status" value="1"/>
</dbReference>
<feature type="compositionally biased region" description="Polar residues" evidence="1">
    <location>
        <begin position="114"/>
        <end position="139"/>
    </location>
</feature>
<evidence type="ECO:0000313" key="4">
    <source>
        <dbReference type="Proteomes" id="UP000250266"/>
    </source>
</evidence>
<evidence type="ECO:0000313" key="3">
    <source>
        <dbReference type="EMBL" id="OCK77448.1"/>
    </source>
</evidence>
<dbReference type="OrthoDB" id="6513042at2759"/>
<dbReference type="Pfam" id="PF10382">
    <property type="entry name" value="ZGRF1-like_N"/>
    <property type="match status" value="1"/>
</dbReference>
<dbReference type="InterPro" id="IPR018838">
    <property type="entry name" value="ZGRF1-like_N"/>
</dbReference>
<evidence type="ECO:0000256" key="1">
    <source>
        <dbReference type="SAM" id="MobiDB-lite"/>
    </source>
</evidence>
<gene>
    <name evidence="3" type="ORF">K432DRAFT_304171</name>
</gene>
<dbReference type="GO" id="GO:0006302">
    <property type="term" value="P:double-strand break repair"/>
    <property type="evidence" value="ECO:0007669"/>
    <property type="project" value="TreeGrafter"/>
</dbReference>
<feature type="compositionally biased region" description="Basic and acidic residues" evidence="1">
    <location>
        <begin position="157"/>
        <end position="171"/>
    </location>
</feature>
<dbReference type="GO" id="GO:0005634">
    <property type="term" value="C:nucleus"/>
    <property type="evidence" value="ECO:0007669"/>
    <property type="project" value="TreeGrafter"/>
</dbReference>
<name>A0A8E2JCJ6_9PEZI</name>
<evidence type="ECO:0000259" key="2">
    <source>
        <dbReference type="Pfam" id="PF10382"/>
    </source>
</evidence>
<sequence>MATASLSIPPTQNTAPVIEFRCLYTHDLRRKSKRWQDGVLRFHTFNKRVMVYDVARNFVGDTHWKEDASVQEGDELELNEGVLVEIAEAVGVTQTDLTGLFERKTRPSLGGRNPASSPASSVGIRSSPQLRHKSLNTLLGTPIGPPNKAILPSISPYEERLDKENKWENGRAAKRQKALSNGASAAEHLSSPVR</sequence>
<dbReference type="EMBL" id="KV745127">
    <property type="protein sequence ID" value="OCK77448.1"/>
    <property type="molecule type" value="Genomic_DNA"/>
</dbReference>
<keyword evidence="4" id="KW-1185">Reference proteome</keyword>